<dbReference type="AlphaFoldDB" id="A0A7C8NQL4"/>
<name>A0A7C8NQL4_ORBOL</name>
<evidence type="ECO:0000313" key="1">
    <source>
        <dbReference type="EMBL" id="KAF3145714.1"/>
    </source>
</evidence>
<proteinExistence type="predicted"/>
<accession>A0A7C8NQL4</accession>
<organism evidence="1 2">
    <name type="scientific">Orbilia oligospora</name>
    <name type="common">Nematode-trapping fungus</name>
    <name type="synonym">Arthrobotrys oligospora</name>
    <dbReference type="NCBI Taxonomy" id="2813651"/>
    <lineage>
        <taxon>Eukaryota</taxon>
        <taxon>Fungi</taxon>
        <taxon>Dikarya</taxon>
        <taxon>Ascomycota</taxon>
        <taxon>Pezizomycotina</taxon>
        <taxon>Orbiliomycetes</taxon>
        <taxon>Orbiliales</taxon>
        <taxon>Orbiliaceae</taxon>
        <taxon>Orbilia</taxon>
    </lineage>
</organism>
<gene>
    <name evidence="1" type="ORF">TWF703_006856</name>
</gene>
<comment type="caution">
    <text evidence="1">The sequence shown here is derived from an EMBL/GenBank/DDBJ whole genome shotgun (WGS) entry which is preliminary data.</text>
</comment>
<dbReference type="Proteomes" id="UP000480548">
    <property type="component" value="Unassembled WGS sequence"/>
</dbReference>
<protein>
    <submittedName>
        <fullName evidence="1">Uncharacterized protein</fullName>
    </submittedName>
</protein>
<sequence length="149" mass="14672">MVIATAAVVGTVASCPPIVAAFGSSGATAAGAALIPVSGTTIGITSATTAIAAAGEGVLVGVGSIFGGSSAGIAFATLMGPIGAAVVGCNKNDDYSGSGDMYTWDCWKPVVRDISAQRSNGMTLRSLAAHPNVQSVSVNQDGIFTTFDW</sequence>
<reference evidence="1 2" key="1">
    <citation type="submission" date="2019-06" db="EMBL/GenBank/DDBJ databases">
        <authorList>
            <person name="Palmer J.M."/>
        </authorList>
    </citation>
    <scope>NUCLEOTIDE SEQUENCE [LARGE SCALE GENOMIC DNA]</scope>
    <source>
        <strain evidence="1 2">TWF703</strain>
    </source>
</reference>
<dbReference type="EMBL" id="WIQZ01000004">
    <property type="protein sequence ID" value="KAF3145714.1"/>
    <property type="molecule type" value="Genomic_DNA"/>
</dbReference>
<evidence type="ECO:0000313" key="2">
    <source>
        <dbReference type="Proteomes" id="UP000480548"/>
    </source>
</evidence>